<dbReference type="AlphaFoldDB" id="A0A5E4M2G0"/>
<dbReference type="GO" id="GO:0005783">
    <property type="term" value="C:endoplasmic reticulum"/>
    <property type="evidence" value="ECO:0007669"/>
    <property type="project" value="UniProtKB-SubCell"/>
</dbReference>
<dbReference type="InterPro" id="IPR002213">
    <property type="entry name" value="UDP_glucos_trans"/>
</dbReference>
<dbReference type="PANTHER" id="PTHR48043">
    <property type="entry name" value="EG:EG0003.4 PROTEIN-RELATED"/>
    <property type="match status" value="1"/>
</dbReference>
<evidence type="ECO:0000256" key="6">
    <source>
        <dbReference type="ARBA" id="ARBA00022824"/>
    </source>
</evidence>
<evidence type="ECO:0000256" key="10">
    <source>
        <dbReference type="ARBA" id="ARBA00046288"/>
    </source>
</evidence>
<dbReference type="SUPFAM" id="SSF53756">
    <property type="entry name" value="UDP-Glycosyltransferase/glycogen phosphorylase"/>
    <property type="match status" value="1"/>
</dbReference>
<keyword evidence="9" id="KW-0325">Glycoprotein</keyword>
<keyword evidence="5 11" id="KW-0812">Transmembrane</keyword>
<dbReference type="Proteomes" id="UP000325440">
    <property type="component" value="Unassembled WGS sequence"/>
</dbReference>
<evidence type="ECO:0000256" key="2">
    <source>
        <dbReference type="ARBA" id="ARBA00009995"/>
    </source>
</evidence>
<evidence type="ECO:0000256" key="5">
    <source>
        <dbReference type="ARBA" id="ARBA00022692"/>
    </source>
</evidence>
<evidence type="ECO:0000256" key="4">
    <source>
        <dbReference type="ARBA" id="ARBA00022679"/>
    </source>
</evidence>
<dbReference type="OrthoDB" id="5835829at2759"/>
<keyword evidence="6" id="KW-0256">Endoplasmic reticulum</keyword>
<evidence type="ECO:0000256" key="11">
    <source>
        <dbReference type="SAM" id="Phobius"/>
    </source>
</evidence>
<accession>A0A5E4M2G0</accession>
<reference evidence="12 13" key="1">
    <citation type="submission" date="2019-08" db="EMBL/GenBank/DDBJ databases">
        <authorList>
            <person name="Alioto T."/>
            <person name="Alioto T."/>
            <person name="Gomez Garrido J."/>
        </authorList>
    </citation>
    <scope>NUCLEOTIDE SEQUENCE [LARGE SCALE GENOMIC DNA]</scope>
</reference>
<name>A0A5E4M2G0_9HEMI</name>
<dbReference type="CDD" id="cd03784">
    <property type="entry name" value="GT1_Gtf-like"/>
    <property type="match status" value="1"/>
</dbReference>
<dbReference type="Gene3D" id="3.40.50.2000">
    <property type="entry name" value="Glycogen Phosphorylase B"/>
    <property type="match status" value="1"/>
</dbReference>
<dbReference type="GO" id="GO:0008194">
    <property type="term" value="F:UDP-glycosyltransferase activity"/>
    <property type="evidence" value="ECO:0007669"/>
    <property type="project" value="InterPro"/>
</dbReference>
<feature type="transmembrane region" description="Helical" evidence="11">
    <location>
        <begin position="472"/>
        <end position="498"/>
    </location>
</feature>
<evidence type="ECO:0000256" key="8">
    <source>
        <dbReference type="ARBA" id="ARBA00023136"/>
    </source>
</evidence>
<evidence type="ECO:0000313" key="12">
    <source>
        <dbReference type="EMBL" id="VVC24917.1"/>
    </source>
</evidence>
<dbReference type="EMBL" id="CABPRJ010000007">
    <property type="protein sequence ID" value="VVC24917.1"/>
    <property type="molecule type" value="Genomic_DNA"/>
</dbReference>
<evidence type="ECO:0000256" key="1">
    <source>
        <dbReference type="ARBA" id="ARBA00004240"/>
    </source>
</evidence>
<keyword evidence="4 12" id="KW-0808">Transferase</keyword>
<evidence type="ECO:0000313" key="13">
    <source>
        <dbReference type="Proteomes" id="UP000325440"/>
    </source>
</evidence>
<organism evidence="12 13">
    <name type="scientific">Cinara cedri</name>
    <dbReference type="NCBI Taxonomy" id="506608"/>
    <lineage>
        <taxon>Eukaryota</taxon>
        <taxon>Metazoa</taxon>
        <taxon>Ecdysozoa</taxon>
        <taxon>Arthropoda</taxon>
        <taxon>Hexapoda</taxon>
        <taxon>Insecta</taxon>
        <taxon>Pterygota</taxon>
        <taxon>Neoptera</taxon>
        <taxon>Paraneoptera</taxon>
        <taxon>Hemiptera</taxon>
        <taxon>Sternorrhyncha</taxon>
        <taxon>Aphidomorpha</taxon>
        <taxon>Aphidoidea</taxon>
        <taxon>Aphididae</taxon>
        <taxon>Lachninae</taxon>
        <taxon>Cinara</taxon>
    </lineage>
</organism>
<keyword evidence="7 11" id="KW-1133">Transmembrane helix</keyword>
<evidence type="ECO:0000256" key="3">
    <source>
        <dbReference type="ARBA" id="ARBA00022676"/>
    </source>
</evidence>
<keyword evidence="3" id="KW-0328">Glycosyltransferase</keyword>
<dbReference type="FunFam" id="3.40.50.2000:FF:000050">
    <property type="entry name" value="UDP-glucuronosyltransferase"/>
    <property type="match status" value="1"/>
</dbReference>
<dbReference type="PANTHER" id="PTHR48043:SF159">
    <property type="entry name" value="EG:EG0003.4 PROTEIN-RELATED"/>
    <property type="match status" value="1"/>
</dbReference>
<evidence type="ECO:0000256" key="9">
    <source>
        <dbReference type="ARBA" id="ARBA00023180"/>
    </source>
</evidence>
<protein>
    <submittedName>
        <fullName evidence="12">UDP-glucuronosyl/UDP-glucosyltransferase</fullName>
    </submittedName>
</protein>
<comment type="subcellular location">
    <subcellularLocation>
        <location evidence="10">Endomembrane system</location>
        <topology evidence="10">Single-pass type I membrane protein</topology>
    </subcellularLocation>
    <subcellularLocation>
        <location evidence="1">Endoplasmic reticulum</location>
    </subcellularLocation>
</comment>
<keyword evidence="13" id="KW-1185">Reference proteome</keyword>
<proteinExistence type="inferred from homology"/>
<dbReference type="Pfam" id="PF00201">
    <property type="entry name" value="UDPGT"/>
    <property type="match status" value="1"/>
</dbReference>
<evidence type="ECO:0000256" key="7">
    <source>
        <dbReference type="ARBA" id="ARBA00022989"/>
    </source>
</evidence>
<dbReference type="InterPro" id="IPR050271">
    <property type="entry name" value="UDP-glycosyltransferase"/>
</dbReference>
<keyword evidence="8 11" id="KW-0472">Membrane</keyword>
<comment type="similarity">
    <text evidence="2">Belongs to the UDP-glycosyltransferase family.</text>
</comment>
<sequence length="514" mass="59175">MKSLILIVGILISVTNCFSSNILAFLPTKARSHYGAFEPLLRELAVRGHNVTVLSPFLMKNPPSSYHHIQVEDKELVMNFNPFSVAKNFQPFLMPFMSWAIWPKFTEITVNKSSVFKLIHSEDLHFDLVLFENFFHECFVALGHKFNAHVVQLFPSIPNAGVAQWHGNPYDGTYIPDINSGYSDNMSFMERLTNTAIAFVHTALSSFYYLPKQRDLMDKYFNYTGWETRSSMENMLKNISLTLMNTHFSIGTSRPLVPSYIDVAGMHLKPATTLPDDLQIIMDSALDGIVYFSFGSVIKPSQLPKHDLEIFIRQLGKIKQKVLFKWEAEHEIDFPPNIIVKKWFPQADILGHSNCVLFITHGGIHSTEEAIYFGVPMLAVSVFGDQLHNSLVMQNRGAALRIRYSEFTEDAFELALHRIINEKSFKKKATELSKIFHDQPLKSLQKAVYWIEYVLRHNGAHHLKTAGSQLTWYEFLLLDGLFLVVILRIIITVIMWYVGKKLWKQFWSWKSKKD</sequence>
<gene>
    <name evidence="12" type="ORF">CINCED_3A012237</name>
</gene>